<dbReference type="AlphaFoldDB" id="A0A059TE93"/>
<dbReference type="Gene3D" id="3.40.30.10">
    <property type="entry name" value="Glutaredoxin"/>
    <property type="match status" value="1"/>
</dbReference>
<dbReference type="SUPFAM" id="SSF52833">
    <property type="entry name" value="Thioredoxin-like"/>
    <property type="match status" value="1"/>
</dbReference>
<feature type="domain" description="Thioredoxin" evidence="5">
    <location>
        <begin position="1"/>
        <end position="104"/>
    </location>
</feature>
<evidence type="ECO:0000256" key="3">
    <source>
        <dbReference type="PIRSR" id="PIRSR000077-1"/>
    </source>
</evidence>
<feature type="active site" description="Nucleophile" evidence="3">
    <location>
        <position position="34"/>
    </location>
</feature>
<evidence type="ECO:0000256" key="1">
    <source>
        <dbReference type="ARBA" id="ARBA00023157"/>
    </source>
</evidence>
<dbReference type="InterPro" id="IPR005746">
    <property type="entry name" value="Thioredoxin"/>
</dbReference>
<dbReference type="FunFam" id="3.40.30.10:FF:000245">
    <property type="entry name" value="Thioredoxin"/>
    <property type="match status" value="1"/>
</dbReference>
<evidence type="ECO:0000259" key="5">
    <source>
        <dbReference type="PROSITE" id="PS51352"/>
    </source>
</evidence>
<sequence length="104" mass="11493">MVREIKTKAEFDELLNSTSNLIVVDFFATWCGPCKMISPKIEEFSNTYGDVVFVKVDVDNNTDTSEACGISAMPTFHLYKGGKKVDELVGASAAKLEELIKSHK</sequence>
<dbReference type="PRINTS" id="PR00421">
    <property type="entry name" value="THIOREDOXIN"/>
</dbReference>
<organism evidence="6">
    <name type="scientific">Cyanea capillata</name>
    <name type="common">Lion's mane jellyfish</name>
    <name type="synonym">Cyanea arctica</name>
    <dbReference type="NCBI Taxonomy" id="27804"/>
    <lineage>
        <taxon>Eukaryota</taxon>
        <taxon>Metazoa</taxon>
        <taxon>Cnidaria</taxon>
        <taxon>Scyphozoa</taxon>
        <taxon>Semaeostomeae</taxon>
        <taxon>Cyaneidae</taxon>
        <taxon>Cyanea</taxon>
    </lineage>
</organism>
<dbReference type="PIRSF" id="PIRSF000077">
    <property type="entry name" value="Thioredoxin"/>
    <property type="match status" value="1"/>
</dbReference>
<dbReference type="PROSITE" id="PS51352">
    <property type="entry name" value="THIOREDOXIN_2"/>
    <property type="match status" value="1"/>
</dbReference>
<dbReference type="PANTHER" id="PTHR46115">
    <property type="entry name" value="THIOREDOXIN-LIKE PROTEIN 1"/>
    <property type="match status" value="1"/>
</dbReference>
<feature type="site" description="Contributes to redox potential value" evidence="3">
    <location>
        <position position="33"/>
    </location>
</feature>
<accession>A0A059TE93</accession>
<proteinExistence type="evidence at transcript level"/>
<dbReference type="PROSITE" id="PS00194">
    <property type="entry name" value="THIOREDOXIN_1"/>
    <property type="match status" value="1"/>
</dbReference>
<evidence type="ECO:0000313" key="6">
    <source>
        <dbReference type="EMBL" id="AHY35153.1"/>
    </source>
</evidence>
<comment type="similarity">
    <text evidence="2">Belongs to the thioredoxin family.</text>
</comment>
<feature type="disulfide bond" description="Redox-active" evidence="4">
    <location>
        <begin position="31"/>
        <end position="34"/>
    </location>
</feature>
<dbReference type="InterPro" id="IPR017937">
    <property type="entry name" value="Thioredoxin_CS"/>
</dbReference>
<keyword evidence="4" id="KW-0676">Redox-active center</keyword>
<dbReference type="EMBL" id="KF201510">
    <property type="protein sequence ID" value="AHY35153.1"/>
    <property type="molecule type" value="mRNA"/>
</dbReference>
<feature type="site" description="Contributes to redox potential value" evidence="3">
    <location>
        <position position="32"/>
    </location>
</feature>
<feature type="active site" description="Nucleophile" evidence="3">
    <location>
        <position position="31"/>
    </location>
</feature>
<dbReference type="InterPro" id="IPR013766">
    <property type="entry name" value="Thioredoxin_domain"/>
</dbReference>
<reference evidence="6" key="1">
    <citation type="journal article" date="2014" name="PLoS ONE">
        <title>First Report of a Thioredoxin Homologue in Jellyfish: Molecular Cloning, Expression and Antioxidant Activity of CcTrx1 from Cyanea capillata.</title>
        <authorList>
            <person name="Ruan Z."/>
            <person name="Liu G."/>
            <person name="Guo Y."/>
            <person name="Zhou Y."/>
            <person name="Wang Q."/>
            <person name="Chang Y."/>
            <person name="Wang B."/>
            <person name="Zheng J."/>
            <person name="Zhang L."/>
        </authorList>
    </citation>
    <scope>NUCLEOTIDE SEQUENCE</scope>
</reference>
<feature type="site" description="Deprotonates C-terminal active site Cys" evidence="3">
    <location>
        <position position="25"/>
    </location>
</feature>
<evidence type="ECO:0000256" key="2">
    <source>
        <dbReference type="PIRNR" id="PIRNR000077"/>
    </source>
</evidence>
<dbReference type="NCBIfam" id="TIGR01068">
    <property type="entry name" value="thioredoxin"/>
    <property type="match status" value="1"/>
</dbReference>
<dbReference type="InterPro" id="IPR036249">
    <property type="entry name" value="Thioredoxin-like_sf"/>
</dbReference>
<keyword evidence="1 4" id="KW-1015">Disulfide bond</keyword>
<protein>
    <recommendedName>
        <fullName evidence="2">Thioredoxin</fullName>
    </recommendedName>
</protein>
<dbReference type="GO" id="GO:0015035">
    <property type="term" value="F:protein-disulfide reductase activity"/>
    <property type="evidence" value="ECO:0007669"/>
    <property type="project" value="InterPro"/>
</dbReference>
<dbReference type="CDD" id="cd02947">
    <property type="entry name" value="TRX_family"/>
    <property type="match status" value="1"/>
</dbReference>
<evidence type="ECO:0000256" key="4">
    <source>
        <dbReference type="PIRSR" id="PIRSR000077-4"/>
    </source>
</evidence>
<dbReference type="Pfam" id="PF00085">
    <property type="entry name" value="Thioredoxin"/>
    <property type="match status" value="1"/>
</dbReference>
<name>A0A059TE93_CYACP</name>